<sequence length="93" mass="10621">MSENLLKVLHNQDGLEITFIVDEGTARIEFKSNDSIDLSATDDVVVVLNGRGFEAEVHDRKHSVVTLGHWDDVEQPAQLMIRVHEYFDGWELE</sequence>
<dbReference type="Proteomes" id="UP000321595">
    <property type="component" value="Chromosome"/>
</dbReference>
<evidence type="ECO:0000313" key="2">
    <source>
        <dbReference type="Proteomes" id="UP000321595"/>
    </source>
</evidence>
<dbReference type="KEGG" id="bbae:FRD01_10690"/>
<organism evidence="1 2">
    <name type="scientific">Microvenator marinus</name>
    <dbReference type="NCBI Taxonomy" id="2600177"/>
    <lineage>
        <taxon>Bacteria</taxon>
        <taxon>Deltaproteobacteria</taxon>
        <taxon>Bradymonadales</taxon>
        <taxon>Microvenatoraceae</taxon>
        <taxon>Microvenator</taxon>
    </lineage>
</organism>
<evidence type="ECO:0000313" key="1">
    <source>
        <dbReference type="EMBL" id="QED27691.1"/>
    </source>
</evidence>
<reference evidence="1 2" key="1">
    <citation type="submission" date="2019-08" db="EMBL/GenBank/DDBJ databases">
        <authorList>
            <person name="Liang Q."/>
        </authorList>
    </citation>
    <scope>NUCLEOTIDE SEQUENCE [LARGE SCALE GENOMIC DNA]</scope>
    <source>
        <strain evidence="1 2">V1718</strain>
    </source>
</reference>
<gene>
    <name evidence="1" type="ORF">FRD01_10690</name>
</gene>
<keyword evidence="2" id="KW-1185">Reference proteome</keyword>
<dbReference type="OrthoDB" id="5525921at2"/>
<dbReference type="EMBL" id="CP042467">
    <property type="protein sequence ID" value="QED27691.1"/>
    <property type="molecule type" value="Genomic_DNA"/>
</dbReference>
<name>A0A5B8XR03_9DELT</name>
<accession>A0A5B8XR03</accession>
<proteinExistence type="predicted"/>
<protein>
    <submittedName>
        <fullName evidence="1">Uncharacterized protein</fullName>
    </submittedName>
</protein>
<dbReference type="RefSeq" id="WP_146959452.1">
    <property type="nucleotide sequence ID" value="NZ_CP042467.1"/>
</dbReference>
<dbReference type="AlphaFoldDB" id="A0A5B8XR03"/>